<dbReference type="OrthoDB" id="2880112at2"/>
<feature type="transmembrane region" description="Helical" evidence="5">
    <location>
        <begin position="33"/>
        <end position="54"/>
    </location>
</feature>
<dbReference type="PANTHER" id="PTHR35529:SF2">
    <property type="entry name" value="SPORULATION PROTEIN YTAF-RELATED"/>
    <property type="match status" value="1"/>
</dbReference>
<dbReference type="STRING" id="1236971.JCM9152_2060"/>
<evidence type="ECO:0000256" key="2">
    <source>
        <dbReference type="ARBA" id="ARBA00022692"/>
    </source>
</evidence>
<sequence length="170" mass="19322">MTYLTIFLMALLVSLDAFAIGFLFGLKRIRIPLSLIIMIACISSAIIFISMTIGRLVGDFIPTTLTDTLSGLFLIGLAFYHLFFEIPFYRKSFLFVITLFMNIDNIGYGFQAGFQNHSFLFAPLSGMIILFAFVFGVIYGHVTTNRIILHYLRFLPSLLFFFLGLLKLIK</sequence>
<keyword evidence="4 5" id="KW-0472">Membrane</keyword>
<dbReference type="Proteomes" id="UP000018895">
    <property type="component" value="Unassembled WGS sequence"/>
</dbReference>
<gene>
    <name evidence="6" type="ORF">JCM9152_2060</name>
</gene>
<feature type="transmembrane region" description="Helical" evidence="5">
    <location>
        <begin position="151"/>
        <end position="169"/>
    </location>
</feature>
<keyword evidence="7" id="KW-1185">Reference proteome</keyword>
<comment type="caution">
    <text evidence="6">The sequence shown here is derived from an EMBL/GenBank/DDBJ whole genome shotgun (WGS) entry which is preliminary data.</text>
</comment>
<evidence type="ECO:0000313" key="7">
    <source>
        <dbReference type="Proteomes" id="UP000018895"/>
    </source>
</evidence>
<dbReference type="InterPro" id="IPR003810">
    <property type="entry name" value="Mntp/YtaF"/>
</dbReference>
<organism evidence="6 7">
    <name type="scientific">Halalkalibacter hemicellulosilyticusJCM 9152</name>
    <dbReference type="NCBI Taxonomy" id="1236971"/>
    <lineage>
        <taxon>Bacteria</taxon>
        <taxon>Bacillati</taxon>
        <taxon>Bacillota</taxon>
        <taxon>Bacilli</taxon>
        <taxon>Bacillales</taxon>
        <taxon>Bacillaceae</taxon>
        <taxon>Halalkalibacter</taxon>
    </lineage>
</organism>
<dbReference type="PANTHER" id="PTHR35529">
    <property type="entry name" value="MANGANESE EFFLUX PUMP MNTP-RELATED"/>
    <property type="match status" value="1"/>
</dbReference>
<feature type="transmembrane region" description="Helical" evidence="5">
    <location>
        <begin position="6"/>
        <end position="26"/>
    </location>
</feature>
<keyword evidence="2 5" id="KW-0812">Transmembrane</keyword>
<dbReference type="RefSeq" id="WP_148296464.1">
    <property type="nucleotide sequence ID" value="NZ_BAUU01000012.1"/>
</dbReference>
<feature type="transmembrane region" description="Helical" evidence="5">
    <location>
        <begin position="92"/>
        <end position="114"/>
    </location>
</feature>
<name>W4QEZ7_9BACI</name>
<dbReference type="AlphaFoldDB" id="W4QEZ7"/>
<protein>
    <recommendedName>
        <fullName evidence="8">Integral membrane protein</fullName>
    </recommendedName>
</protein>
<reference evidence="6" key="1">
    <citation type="journal article" date="2014" name="Genome Announc.">
        <title>Draft Genome Sequences of Three Alkaliphilic Bacillus Strains, Bacillus wakoensis JCM 9140T, Bacillus akibai JCM 9157T, and Bacillus hemicellulosilyticus JCM 9152T.</title>
        <authorList>
            <person name="Yuki M."/>
            <person name="Oshima K."/>
            <person name="Suda W."/>
            <person name="Oshida Y."/>
            <person name="Kitamura K."/>
            <person name="Iida T."/>
            <person name="Hattori M."/>
            <person name="Ohkuma M."/>
        </authorList>
    </citation>
    <scope>NUCLEOTIDE SEQUENCE [LARGE SCALE GENOMIC DNA]</scope>
    <source>
        <strain evidence="6">JCM 9152</strain>
    </source>
</reference>
<feature type="transmembrane region" description="Helical" evidence="5">
    <location>
        <begin position="120"/>
        <end position="139"/>
    </location>
</feature>
<evidence type="ECO:0000256" key="5">
    <source>
        <dbReference type="SAM" id="Phobius"/>
    </source>
</evidence>
<evidence type="ECO:0000256" key="3">
    <source>
        <dbReference type="ARBA" id="ARBA00022989"/>
    </source>
</evidence>
<evidence type="ECO:0000256" key="4">
    <source>
        <dbReference type="ARBA" id="ARBA00023136"/>
    </source>
</evidence>
<keyword evidence="1" id="KW-1003">Cell membrane</keyword>
<dbReference type="Pfam" id="PF02659">
    <property type="entry name" value="Mntp"/>
    <property type="match status" value="1"/>
</dbReference>
<feature type="transmembrane region" description="Helical" evidence="5">
    <location>
        <begin position="60"/>
        <end position="80"/>
    </location>
</feature>
<proteinExistence type="predicted"/>
<evidence type="ECO:0000313" key="6">
    <source>
        <dbReference type="EMBL" id="GAE30646.1"/>
    </source>
</evidence>
<keyword evidence="3 5" id="KW-1133">Transmembrane helix</keyword>
<evidence type="ECO:0000256" key="1">
    <source>
        <dbReference type="ARBA" id="ARBA00022475"/>
    </source>
</evidence>
<evidence type="ECO:0008006" key="8">
    <source>
        <dbReference type="Google" id="ProtNLM"/>
    </source>
</evidence>
<accession>W4QEZ7</accession>
<dbReference type="EMBL" id="BAUU01000012">
    <property type="protein sequence ID" value="GAE30646.1"/>
    <property type="molecule type" value="Genomic_DNA"/>
</dbReference>